<comment type="similarity">
    <text evidence="1">Belongs to the avfA family.</text>
</comment>
<evidence type="ECO:0000313" key="3">
    <source>
        <dbReference type="EMBL" id="CAK3819394.1"/>
    </source>
</evidence>
<keyword evidence="4" id="KW-1185">Reference proteome</keyword>
<dbReference type="GO" id="GO:0042602">
    <property type="term" value="F:riboflavin reductase (NADPH) activity"/>
    <property type="evidence" value="ECO:0007669"/>
    <property type="project" value="TreeGrafter"/>
</dbReference>
<comment type="caution">
    <text evidence="3">The sequence shown here is derived from an EMBL/GenBank/DDBJ whole genome shotgun (WGS) entry which is preliminary data.</text>
</comment>
<sequence length="194" mass="21759">MHLLVLGATGPSGLAFLKEALHADHNLTIYARNPSKLPRNIANNPNVQIIQGTFDDVAAVRRSLRTGATVLVSFAGPKLPDRGTVSPSPKTPQPQHPLQQQMMMMMLMMNAKPVSEFYEKTLFPMIQNDTETSLKRCLCCSTPSFRWREDRRSLKWWFLVLGVKLLGGSAYDEVNGIGRVVSRLSDGMEWTVFR</sequence>
<evidence type="ECO:0000313" key="4">
    <source>
        <dbReference type="Proteomes" id="UP001296104"/>
    </source>
</evidence>
<protein>
    <recommendedName>
        <fullName evidence="2">NAD(P)-binding domain-containing protein</fullName>
    </recommendedName>
</protein>
<dbReference type="AlphaFoldDB" id="A0AAI8YSG6"/>
<proteinExistence type="inferred from homology"/>
<reference evidence="3" key="1">
    <citation type="submission" date="2023-11" db="EMBL/GenBank/DDBJ databases">
        <authorList>
            <person name="Alioto T."/>
            <person name="Alioto T."/>
            <person name="Gomez Garrido J."/>
        </authorList>
    </citation>
    <scope>NUCLEOTIDE SEQUENCE</scope>
</reference>
<dbReference type="InterPro" id="IPR051606">
    <property type="entry name" value="Polyketide_Oxido-like"/>
</dbReference>
<feature type="domain" description="NAD(P)-binding" evidence="2">
    <location>
        <begin position="7"/>
        <end position="79"/>
    </location>
</feature>
<dbReference type="Pfam" id="PF13460">
    <property type="entry name" value="NAD_binding_10"/>
    <property type="match status" value="1"/>
</dbReference>
<dbReference type="SUPFAM" id="SSF51735">
    <property type="entry name" value="NAD(P)-binding Rossmann-fold domains"/>
    <property type="match status" value="1"/>
</dbReference>
<accession>A0AAI8YSG6</accession>
<dbReference type="Gene3D" id="3.40.50.720">
    <property type="entry name" value="NAD(P)-binding Rossmann-like Domain"/>
    <property type="match status" value="1"/>
</dbReference>
<dbReference type="EMBL" id="CAVMBE010000004">
    <property type="protein sequence ID" value="CAK3819394.1"/>
    <property type="molecule type" value="Genomic_DNA"/>
</dbReference>
<evidence type="ECO:0000256" key="1">
    <source>
        <dbReference type="ARBA" id="ARBA00038376"/>
    </source>
</evidence>
<evidence type="ECO:0000259" key="2">
    <source>
        <dbReference type="Pfam" id="PF13460"/>
    </source>
</evidence>
<name>A0AAI8YSG6_9PEZI</name>
<dbReference type="Proteomes" id="UP001296104">
    <property type="component" value="Unassembled WGS sequence"/>
</dbReference>
<dbReference type="InterPro" id="IPR016040">
    <property type="entry name" value="NAD(P)-bd_dom"/>
</dbReference>
<organism evidence="3 4">
    <name type="scientific">Lecanosticta acicola</name>
    <dbReference type="NCBI Taxonomy" id="111012"/>
    <lineage>
        <taxon>Eukaryota</taxon>
        <taxon>Fungi</taxon>
        <taxon>Dikarya</taxon>
        <taxon>Ascomycota</taxon>
        <taxon>Pezizomycotina</taxon>
        <taxon>Dothideomycetes</taxon>
        <taxon>Dothideomycetidae</taxon>
        <taxon>Mycosphaerellales</taxon>
        <taxon>Mycosphaerellaceae</taxon>
        <taxon>Lecanosticta</taxon>
    </lineage>
</organism>
<gene>
    <name evidence="3" type="ORF">LECACI_7A001154</name>
</gene>
<dbReference type="GO" id="GO:0004074">
    <property type="term" value="F:biliverdin reductase [NAD(P)H] activity"/>
    <property type="evidence" value="ECO:0007669"/>
    <property type="project" value="TreeGrafter"/>
</dbReference>
<dbReference type="InterPro" id="IPR036291">
    <property type="entry name" value="NAD(P)-bd_dom_sf"/>
</dbReference>
<dbReference type="PANTHER" id="PTHR43355">
    <property type="entry name" value="FLAVIN REDUCTASE (NADPH)"/>
    <property type="match status" value="1"/>
</dbReference>
<dbReference type="PANTHER" id="PTHR43355:SF2">
    <property type="entry name" value="FLAVIN REDUCTASE (NADPH)"/>
    <property type="match status" value="1"/>
</dbReference>